<accession>A0A2P5DIR2</accession>
<organism evidence="2 3">
    <name type="scientific">Parasponia andersonii</name>
    <name type="common">Sponia andersonii</name>
    <dbReference type="NCBI Taxonomy" id="3476"/>
    <lineage>
        <taxon>Eukaryota</taxon>
        <taxon>Viridiplantae</taxon>
        <taxon>Streptophyta</taxon>
        <taxon>Embryophyta</taxon>
        <taxon>Tracheophyta</taxon>
        <taxon>Spermatophyta</taxon>
        <taxon>Magnoliopsida</taxon>
        <taxon>eudicotyledons</taxon>
        <taxon>Gunneridae</taxon>
        <taxon>Pentapetalae</taxon>
        <taxon>rosids</taxon>
        <taxon>fabids</taxon>
        <taxon>Rosales</taxon>
        <taxon>Cannabaceae</taxon>
        <taxon>Parasponia</taxon>
    </lineage>
</organism>
<evidence type="ECO:0000256" key="1">
    <source>
        <dbReference type="SAM" id="Phobius"/>
    </source>
</evidence>
<keyword evidence="3" id="KW-1185">Reference proteome</keyword>
<keyword evidence="1" id="KW-1133">Transmembrane helix</keyword>
<evidence type="ECO:0000313" key="3">
    <source>
        <dbReference type="Proteomes" id="UP000237105"/>
    </source>
</evidence>
<evidence type="ECO:0000313" key="2">
    <source>
        <dbReference type="EMBL" id="PON73150.1"/>
    </source>
</evidence>
<name>A0A2P5DIR2_PARAD</name>
<dbReference type="Proteomes" id="UP000237105">
    <property type="component" value="Unassembled WGS sequence"/>
</dbReference>
<comment type="caution">
    <text evidence="2">The sequence shown here is derived from an EMBL/GenBank/DDBJ whole genome shotgun (WGS) entry which is preliminary data.</text>
</comment>
<keyword evidence="1" id="KW-0472">Membrane</keyword>
<feature type="non-terminal residue" evidence="2">
    <location>
        <position position="1"/>
    </location>
</feature>
<gene>
    <name evidence="2" type="ORF">PanWU01x14_059910</name>
</gene>
<protein>
    <submittedName>
        <fullName evidence="2">Uncharacterized protein</fullName>
    </submittedName>
</protein>
<feature type="transmembrane region" description="Helical" evidence="1">
    <location>
        <begin position="12"/>
        <end position="34"/>
    </location>
</feature>
<sequence length="155" mass="17883">LIYHKLTSKFKILKFLTITNLINIIHVILILNFFSNSADFNIIKRLISCIWSPSTYQNIPKSTIYSIFIENITQILGLTIMTVSMRITINFGGKLNHKNNSQKIKKKIDSICNNLFDIISDTKFNKKIRVSDPRDESQKKIIIIGTNILHSDSNR</sequence>
<proteinExistence type="predicted"/>
<dbReference type="AlphaFoldDB" id="A0A2P5DIR2"/>
<dbReference type="EMBL" id="JXTB01000035">
    <property type="protein sequence ID" value="PON73150.1"/>
    <property type="molecule type" value="Genomic_DNA"/>
</dbReference>
<keyword evidence="1" id="KW-0812">Transmembrane</keyword>
<reference evidence="3" key="1">
    <citation type="submission" date="2016-06" db="EMBL/GenBank/DDBJ databases">
        <title>Parallel loss of symbiosis genes in relatives of nitrogen-fixing non-legume Parasponia.</title>
        <authorList>
            <person name="Van Velzen R."/>
            <person name="Holmer R."/>
            <person name="Bu F."/>
            <person name="Rutten L."/>
            <person name="Van Zeijl A."/>
            <person name="Liu W."/>
            <person name="Santuari L."/>
            <person name="Cao Q."/>
            <person name="Sharma T."/>
            <person name="Shen D."/>
            <person name="Roswanjaya Y."/>
            <person name="Wardhani T."/>
            <person name="Kalhor M.S."/>
            <person name="Jansen J."/>
            <person name="Van den Hoogen J."/>
            <person name="Gungor B."/>
            <person name="Hartog M."/>
            <person name="Hontelez J."/>
            <person name="Verver J."/>
            <person name="Yang W.-C."/>
            <person name="Schijlen E."/>
            <person name="Repin R."/>
            <person name="Schilthuizen M."/>
            <person name="Schranz E."/>
            <person name="Heidstra R."/>
            <person name="Miyata K."/>
            <person name="Fedorova E."/>
            <person name="Kohlen W."/>
            <person name="Bisseling T."/>
            <person name="Smit S."/>
            <person name="Geurts R."/>
        </authorList>
    </citation>
    <scope>NUCLEOTIDE SEQUENCE [LARGE SCALE GENOMIC DNA]</scope>
    <source>
        <strain evidence="3">cv. WU1-14</strain>
    </source>
</reference>